<evidence type="ECO:0000256" key="7">
    <source>
        <dbReference type="SAM" id="Phobius"/>
    </source>
</evidence>
<gene>
    <name evidence="9" type="ORF">AFIC_001041</name>
</gene>
<feature type="transmembrane region" description="Helical" evidence="7">
    <location>
        <begin position="257"/>
        <end position="279"/>
    </location>
</feature>
<dbReference type="CDD" id="cd06173">
    <property type="entry name" value="MFS_MefA_like"/>
    <property type="match status" value="1"/>
</dbReference>
<feature type="transmembrane region" description="Helical" evidence="7">
    <location>
        <begin position="221"/>
        <end position="245"/>
    </location>
</feature>
<feature type="transmembrane region" description="Helical" evidence="7">
    <location>
        <begin position="90"/>
        <end position="116"/>
    </location>
</feature>
<dbReference type="Gene3D" id="1.20.1250.20">
    <property type="entry name" value="MFS general substrate transporter like domains"/>
    <property type="match status" value="1"/>
</dbReference>
<feature type="transmembrane region" description="Helical" evidence="7">
    <location>
        <begin position="291"/>
        <end position="320"/>
    </location>
</feature>
<evidence type="ECO:0000313" key="9">
    <source>
        <dbReference type="EMBL" id="WEF52550.1"/>
    </source>
</evidence>
<keyword evidence="2" id="KW-0813">Transport</keyword>
<dbReference type="Proteomes" id="UP001213907">
    <property type="component" value="Chromosome"/>
</dbReference>
<feature type="transmembrane region" description="Helical" evidence="7">
    <location>
        <begin position="163"/>
        <end position="184"/>
    </location>
</feature>
<proteinExistence type="predicted"/>
<feature type="transmembrane region" description="Helical" evidence="7">
    <location>
        <begin position="366"/>
        <end position="390"/>
    </location>
</feature>
<reference evidence="9 10" key="1">
    <citation type="submission" date="2022-11" db="EMBL/GenBank/DDBJ databases">
        <authorList>
            <person name="Siebert D."/>
            <person name="Busche T."/>
            <person name="Saydam E."/>
            <person name="Kalinowski J."/>
            <person name="Ruckert C."/>
            <person name="Blombach B."/>
        </authorList>
    </citation>
    <scope>NUCLEOTIDE SEQUENCE [LARGE SCALE GENOMIC DNA]</scope>
    <source>
        <strain evidence="9 10">DSM 1083</strain>
    </source>
</reference>
<evidence type="ECO:0000259" key="8">
    <source>
        <dbReference type="PROSITE" id="PS50850"/>
    </source>
</evidence>
<dbReference type="EMBL" id="CP113162">
    <property type="protein sequence ID" value="WEF52550.1"/>
    <property type="molecule type" value="Genomic_DNA"/>
</dbReference>
<dbReference type="Pfam" id="PF05977">
    <property type="entry name" value="MFS_3"/>
    <property type="match status" value="1"/>
</dbReference>
<dbReference type="InterPro" id="IPR020846">
    <property type="entry name" value="MFS_dom"/>
</dbReference>
<dbReference type="RefSeq" id="WP_275248091.1">
    <property type="nucleotide sequence ID" value="NZ_BAABDX010000001.1"/>
</dbReference>
<evidence type="ECO:0000256" key="5">
    <source>
        <dbReference type="ARBA" id="ARBA00022989"/>
    </source>
</evidence>
<dbReference type="InterPro" id="IPR036259">
    <property type="entry name" value="MFS_trans_sf"/>
</dbReference>
<dbReference type="PROSITE" id="PS50850">
    <property type="entry name" value="MFS"/>
    <property type="match status" value="1"/>
</dbReference>
<dbReference type="InterPro" id="IPR010290">
    <property type="entry name" value="TM_effector"/>
</dbReference>
<name>A0ABY8BRC8_AFICR</name>
<organism evidence="9 10">
    <name type="scientific">Afipia carboxydohydrogena</name>
    <name type="common">Pseudomonas carboxydohydrogena</name>
    <dbReference type="NCBI Taxonomy" id="290"/>
    <lineage>
        <taxon>Bacteria</taxon>
        <taxon>Pseudomonadati</taxon>
        <taxon>Pseudomonadota</taxon>
        <taxon>Alphaproteobacteria</taxon>
        <taxon>Hyphomicrobiales</taxon>
        <taxon>Nitrobacteraceae</taxon>
        <taxon>Afipia</taxon>
    </lineage>
</organism>
<evidence type="ECO:0000313" key="10">
    <source>
        <dbReference type="Proteomes" id="UP001213907"/>
    </source>
</evidence>
<protein>
    <submittedName>
        <fullName evidence="9">MFS transporter</fullName>
    </submittedName>
</protein>
<evidence type="ECO:0000256" key="3">
    <source>
        <dbReference type="ARBA" id="ARBA00022475"/>
    </source>
</evidence>
<evidence type="ECO:0000256" key="1">
    <source>
        <dbReference type="ARBA" id="ARBA00004651"/>
    </source>
</evidence>
<dbReference type="SUPFAM" id="SSF103473">
    <property type="entry name" value="MFS general substrate transporter"/>
    <property type="match status" value="1"/>
</dbReference>
<evidence type="ECO:0000256" key="2">
    <source>
        <dbReference type="ARBA" id="ARBA00022448"/>
    </source>
</evidence>
<keyword evidence="4 7" id="KW-0812">Transmembrane</keyword>
<sequence>MEFDSPRDILRHRPFQFFFVTRSFSRFAAQISTVAIGWQIYDLTGSALYLGLAGLTQFLPTAILVFVAGHVADRYDRRRVLQACQSVEGLTAVALALGNFLGILTVPWIFAALAVLGTATAFESPATAAILPAVAPPGRLQQATALSTAGNQMATIVGPALGGFVYAISPGVPYALMTVLWFLASVMTRAIHFERPAVPKEMPTLGALFGGVRFVRDNPTILGVISLDLFAVLFGGATALLPIYARDILQTGPWGLGLLRAGPAVGALAMTVVLAHLSINRRVGLRMFQAVIAFGVATIIFALSTNLWLSLLALAAMGAVDTVSVVIRFSLVQLSTPDDMRGRVGAVNYLFVNASNQLGEFESGVVAAWLGAVPAALLGGIATILIALTWMRLFPALRKVERLE</sequence>
<accession>A0ABY8BRC8</accession>
<dbReference type="PANTHER" id="PTHR23513:SF9">
    <property type="entry name" value="ENTEROBACTIN EXPORTER ENTS"/>
    <property type="match status" value="1"/>
</dbReference>
<keyword evidence="10" id="KW-1185">Reference proteome</keyword>
<feature type="transmembrane region" description="Helical" evidence="7">
    <location>
        <begin position="47"/>
        <end position="69"/>
    </location>
</feature>
<feature type="domain" description="Major facilitator superfamily (MFS) profile" evidence="8">
    <location>
        <begin position="1"/>
        <end position="398"/>
    </location>
</feature>
<keyword evidence="3" id="KW-1003">Cell membrane</keyword>
<keyword evidence="5 7" id="KW-1133">Transmembrane helix</keyword>
<comment type="subcellular location">
    <subcellularLocation>
        <location evidence="1">Cell membrane</location>
        <topology evidence="1">Multi-pass membrane protein</topology>
    </subcellularLocation>
</comment>
<keyword evidence="6 7" id="KW-0472">Membrane</keyword>
<evidence type="ECO:0000256" key="6">
    <source>
        <dbReference type="ARBA" id="ARBA00023136"/>
    </source>
</evidence>
<dbReference type="PANTHER" id="PTHR23513">
    <property type="entry name" value="INTEGRAL MEMBRANE EFFLUX PROTEIN-RELATED"/>
    <property type="match status" value="1"/>
</dbReference>
<evidence type="ECO:0000256" key="4">
    <source>
        <dbReference type="ARBA" id="ARBA00022692"/>
    </source>
</evidence>